<protein>
    <submittedName>
        <fullName evidence="1">N, N'-diacetylbacillosaminyl-diphospho-undecaprenol alpha-1,3-N-acetylgalactosaminyltransferase</fullName>
        <ecNumber evidence="1">2.4.1.290</ecNumber>
    </submittedName>
</protein>
<gene>
    <name evidence="1" type="primary">pglA_8</name>
    <name evidence="1" type="ORF">SDC9_118195</name>
</gene>
<dbReference type="PANTHER" id="PTHR12526:SF638">
    <property type="entry name" value="SPORE COAT PROTEIN SA"/>
    <property type="match status" value="1"/>
</dbReference>
<dbReference type="CDD" id="cd03808">
    <property type="entry name" value="GT4_CapM-like"/>
    <property type="match status" value="1"/>
</dbReference>
<sequence>MMKALVTALYKAALSKASHVFFENAENRNIFLSLGIIPENITTILNGAGVNTNYYSFQTYPDPESVPIKFLFIGRIMAEKGINELFEAARRIKAEKINAEVNIAGYFDDDYKKQTEALCDEGIIRYLGFHDDVRPLLKETHCFILPSYHEGMANTVLEAASSGRPLIVSDISGCREAVENGENGLLIEPHSVESLFSAMKSFAELSNDIRISMGEESRRIAVNKFDKNKVVDMVMEVIGL</sequence>
<keyword evidence="1" id="KW-0808">Transferase</keyword>
<dbReference type="Gene3D" id="3.40.50.2000">
    <property type="entry name" value="Glycogen Phosphorylase B"/>
    <property type="match status" value="2"/>
</dbReference>
<comment type="caution">
    <text evidence="1">The sequence shown here is derived from an EMBL/GenBank/DDBJ whole genome shotgun (WGS) entry which is preliminary data.</text>
</comment>
<dbReference type="GO" id="GO:0102335">
    <property type="term" value="F:N,N'-diacetylbacillosaminyl-diphospho-undecaprenol alpha-1,3-N-acetylgalactosaminyltransferase activity"/>
    <property type="evidence" value="ECO:0007669"/>
    <property type="project" value="UniProtKB-EC"/>
</dbReference>
<name>A0A645C0U2_9ZZZZ</name>
<keyword evidence="1" id="KW-0328">Glycosyltransferase</keyword>
<proteinExistence type="predicted"/>
<dbReference type="Pfam" id="PF13692">
    <property type="entry name" value="Glyco_trans_1_4"/>
    <property type="match status" value="1"/>
</dbReference>
<evidence type="ECO:0000313" key="1">
    <source>
        <dbReference type="EMBL" id="MPM71232.1"/>
    </source>
</evidence>
<reference evidence="1" key="1">
    <citation type="submission" date="2019-08" db="EMBL/GenBank/DDBJ databases">
        <authorList>
            <person name="Kucharzyk K."/>
            <person name="Murdoch R.W."/>
            <person name="Higgins S."/>
            <person name="Loffler F."/>
        </authorList>
    </citation>
    <scope>NUCLEOTIDE SEQUENCE</scope>
</reference>
<organism evidence="1">
    <name type="scientific">bioreactor metagenome</name>
    <dbReference type="NCBI Taxonomy" id="1076179"/>
    <lineage>
        <taxon>unclassified sequences</taxon>
        <taxon>metagenomes</taxon>
        <taxon>ecological metagenomes</taxon>
    </lineage>
</organism>
<dbReference type="SUPFAM" id="SSF53756">
    <property type="entry name" value="UDP-Glycosyltransferase/glycogen phosphorylase"/>
    <property type="match status" value="1"/>
</dbReference>
<accession>A0A645C0U2</accession>
<dbReference type="EC" id="2.4.1.290" evidence="1"/>
<dbReference type="EMBL" id="VSSQ01023974">
    <property type="protein sequence ID" value="MPM71232.1"/>
    <property type="molecule type" value="Genomic_DNA"/>
</dbReference>
<dbReference type="PANTHER" id="PTHR12526">
    <property type="entry name" value="GLYCOSYLTRANSFERASE"/>
    <property type="match status" value="1"/>
</dbReference>
<dbReference type="AlphaFoldDB" id="A0A645C0U2"/>